<keyword evidence="1" id="KW-1133">Transmembrane helix</keyword>
<name>A0A0A8YFW5_ARUDO</name>
<dbReference type="AlphaFoldDB" id="A0A0A8YFW5"/>
<feature type="transmembrane region" description="Helical" evidence="1">
    <location>
        <begin position="12"/>
        <end position="31"/>
    </location>
</feature>
<sequence length="39" mass="4246">MLPLSQQTLYSFLVVSADPLFILTLGILLLLPKSSKALT</sequence>
<accession>A0A0A8YFW5</accession>
<evidence type="ECO:0000256" key="1">
    <source>
        <dbReference type="SAM" id="Phobius"/>
    </source>
</evidence>
<evidence type="ECO:0000313" key="2">
    <source>
        <dbReference type="EMBL" id="JAD24648.1"/>
    </source>
</evidence>
<keyword evidence="1" id="KW-0472">Membrane</keyword>
<proteinExistence type="predicted"/>
<keyword evidence="1" id="KW-0812">Transmembrane</keyword>
<dbReference type="EMBL" id="GBRH01273247">
    <property type="protein sequence ID" value="JAD24648.1"/>
    <property type="molecule type" value="Transcribed_RNA"/>
</dbReference>
<reference evidence="2" key="2">
    <citation type="journal article" date="2015" name="Data Brief">
        <title>Shoot transcriptome of the giant reed, Arundo donax.</title>
        <authorList>
            <person name="Barrero R.A."/>
            <person name="Guerrero F.D."/>
            <person name="Moolhuijzen P."/>
            <person name="Goolsby J.A."/>
            <person name="Tidwell J."/>
            <person name="Bellgard S.E."/>
            <person name="Bellgard M.I."/>
        </authorList>
    </citation>
    <scope>NUCLEOTIDE SEQUENCE</scope>
    <source>
        <tissue evidence="2">Shoot tissue taken approximately 20 cm above the soil surface</tissue>
    </source>
</reference>
<protein>
    <submittedName>
        <fullName evidence="2">Uncharacterized protein</fullName>
    </submittedName>
</protein>
<organism evidence="2">
    <name type="scientific">Arundo donax</name>
    <name type="common">Giant reed</name>
    <name type="synonym">Donax arundinaceus</name>
    <dbReference type="NCBI Taxonomy" id="35708"/>
    <lineage>
        <taxon>Eukaryota</taxon>
        <taxon>Viridiplantae</taxon>
        <taxon>Streptophyta</taxon>
        <taxon>Embryophyta</taxon>
        <taxon>Tracheophyta</taxon>
        <taxon>Spermatophyta</taxon>
        <taxon>Magnoliopsida</taxon>
        <taxon>Liliopsida</taxon>
        <taxon>Poales</taxon>
        <taxon>Poaceae</taxon>
        <taxon>PACMAD clade</taxon>
        <taxon>Arundinoideae</taxon>
        <taxon>Arundineae</taxon>
        <taxon>Arundo</taxon>
    </lineage>
</organism>
<reference evidence="2" key="1">
    <citation type="submission" date="2014-09" db="EMBL/GenBank/DDBJ databases">
        <authorList>
            <person name="Magalhaes I.L.F."/>
            <person name="Oliveira U."/>
            <person name="Santos F.R."/>
            <person name="Vidigal T.H.D.A."/>
            <person name="Brescovit A.D."/>
            <person name="Santos A.J."/>
        </authorList>
    </citation>
    <scope>NUCLEOTIDE SEQUENCE</scope>
    <source>
        <tissue evidence="2">Shoot tissue taken approximately 20 cm above the soil surface</tissue>
    </source>
</reference>